<name>A0A376CW59_9CORY</name>
<evidence type="ECO:0008006" key="3">
    <source>
        <dbReference type="Google" id="ProtNLM"/>
    </source>
</evidence>
<evidence type="ECO:0000313" key="2">
    <source>
        <dbReference type="Proteomes" id="UP000254287"/>
    </source>
</evidence>
<organism evidence="1 2">
    <name type="scientific">Corynebacterium minutissimum</name>
    <dbReference type="NCBI Taxonomy" id="38301"/>
    <lineage>
        <taxon>Bacteria</taxon>
        <taxon>Bacillati</taxon>
        <taxon>Actinomycetota</taxon>
        <taxon>Actinomycetes</taxon>
        <taxon>Mycobacteriales</taxon>
        <taxon>Corynebacteriaceae</taxon>
        <taxon>Corynebacterium</taxon>
    </lineage>
</organism>
<sequence length="118" mass="13631">MPRNRRSAKVAGSSFERLVADYLAEELDNPHIDRRVKTGKHDRGDIAAVETMDGGRVVLECKNHKTLKLPEWWRETEQERINDNAKIGVIVHKRHGHGKPADQWVTMNLEMFAQLIKH</sequence>
<proteinExistence type="predicted"/>
<evidence type="ECO:0000313" key="1">
    <source>
        <dbReference type="EMBL" id="STC76733.1"/>
    </source>
</evidence>
<dbReference type="Proteomes" id="UP000254287">
    <property type="component" value="Unassembled WGS sequence"/>
</dbReference>
<dbReference type="EMBL" id="UFXP01000001">
    <property type="protein sequence ID" value="STC76733.1"/>
    <property type="molecule type" value="Genomic_DNA"/>
</dbReference>
<dbReference type="AlphaFoldDB" id="A0A376CW59"/>
<accession>A0A376CW59</accession>
<protein>
    <recommendedName>
        <fullName evidence="3">Phage protein</fullName>
    </recommendedName>
</protein>
<gene>
    <name evidence="1" type="ORF">NCTC10289_01048</name>
</gene>
<reference evidence="1 2" key="1">
    <citation type="submission" date="2018-06" db="EMBL/GenBank/DDBJ databases">
        <authorList>
            <consortium name="Pathogen Informatics"/>
            <person name="Doyle S."/>
        </authorList>
    </citation>
    <scope>NUCLEOTIDE SEQUENCE [LARGE SCALE GENOMIC DNA]</scope>
    <source>
        <strain evidence="1 2">NCTC10289</strain>
    </source>
</reference>